<dbReference type="Proteomes" id="UP001648503">
    <property type="component" value="Unassembled WGS sequence"/>
</dbReference>
<evidence type="ECO:0000313" key="3">
    <source>
        <dbReference type="Proteomes" id="UP001648503"/>
    </source>
</evidence>
<keyword evidence="1" id="KW-1133">Transmembrane helix</keyword>
<reference evidence="2 3" key="1">
    <citation type="submission" date="2021-02" db="EMBL/GenBank/DDBJ databases">
        <title>Variation within the Batrachochytrium salamandrivorans European outbreak.</title>
        <authorList>
            <person name="Kelly M."/>
            <person name="Pasmans F."/>
            <person name="Shea T.P."/>
            <person name="Munoz J.F."/>
            <person name="Carranza S."/>
            <person name="Cuomo C.A."/>
            <person name="Martel A."/>
        </authorList>
    </citation>
    <scope>NUCLEOTIDE SEQUENCE [LARGE SCALE GENOMIC DNA]</scope>
    <source>
        <strain evidence="2 3">AMFP18/2</strain>
    </source>
</reference>
<organism evidence="2 3">
    <name type="scientific">Batrachochytrium salamandrivorans</name>
    <dbReference type="NCBI Taxonomy" id="1357716"/>
    <lineage>
        <taxon>Eukaryota</taxon>
        <taxon>Fungi</taxon>
        <taxon>Fungi incertae sedis</taxon>
        <taxon>Chytridiomycota</taxon>
        <taxon>Chytridiomycota incertae sedis</taxon>
        <taxon>Chytridiomycetes</taxon>
        <taxon>Rhizophydiales</taxon>
        <taxon>Rhizophydiales incertae sedis</taxon>
        <taxon>Batrachochytrium</taxon>
    </lineage>
</organism>
<comment type="caution">
    <text evidence="2">The sequence shown here is derived from an EMBL/GenBank/DDBJ whole genome shotgun (WGS) entry which is preliminary data.</text>
</comment>
<name>A0ABQ8FLJ5_9FUNG</name>
<accession>A0ABQ8FLJ5</accession>
<protein>
    <recommendedName>
        <fullName evidence="4">Secreted protein</fullName>
    </recommendedName>
</protein>
<feature type="transmembrane region" description="Helical" evidence="1">
    <location>
        <begin position="6"/>
        <end position="30"/>
    </location>
</feature>
<dbReference type="EMBL" id="JAFCIX010000040">
    <property type="protein sequence ID" value="KAH6600355.1"/>
    <property type="molecule type" value="Genomic_DNA"/>
</dbReference>
<evidence type="ECO:0008006" key="4">
    <source>
        <dbReference type="Google" id="ProtNLM"/>
    </source>
</evidence>
<gene>
    <name evidence="2" type="ORF">BASA50_002366</name>
</gene>
<keyword evidence="1" id="KW-0472">Membrane</keyword>
<sequence>MDHSIPFLLCFAVSGAAILAVALGIVWTFVKPRRSPAAVYSHYSTSDRCKLGSLEKGISDPSKTYSGGFVCPSMEVISQVPPVLIRAHISSATFDSQERPHIVIATPTLQTPQAAVLAKGI</sequence>
<evidence type="ECO:0000313" key="2">
    <source>
        <dbReference type="EMBL" id="KAH6600355.1"/>
    </source>
</evidence>
<keyword evidence="3" id="KW-1185">Reference proteome</keyword>
<proteinExistence type="predicted"/>
<keyword evidence="1" id="KW-0812">Transmembrane</keyword>
<evidence type="ECO:0000256" key="1">
    <source>
        <dbReference type="SAM" id="Phobius"/>
    </source>
</evidence>